<keyword evidence="12" id="KW-1185">Reference proteome</keyword>
<proteinExistence type="inferred from homology"/>
<dbReference type="InterPro" id="IPR012864">
    <property type="entry name" value="PCO/ADO"/>
</dbReference>
<dbReference type="InterPro" id="IPR002885">
    <property type="entry name" value="PPR_rpt"/>
</dbReference>
<dbReference type="FunFam" id="1.25.40.10:FF:000351">
    <property type="entry name" value="Pentatricopeptide repeat-containing protein"/>
    <property type="match status" value="1"/>
</dbReference>
<evidence type="ECO:0000256" key="1">
    <source>
        <dbReference type="ARBA" id="ARBA00001954"/>
    </source>
</evidence>
<dbReference type="EC" id="1.13.11.20" evidence="3"/>
<evidence type="ECO:0000256" key="10">
    <source>
        <dbReference type="SAM" id="Phobius"/>
    </source>
</evidence>
<evidence type="ECO:0000256" key="7">
    <source>
        <dbReference type="ARBA" id="ARBA00023004"/>
    </source>
</evidence>
<dbReference type="InterPro" id="IPR011051">
    <property type="entry name" value="RmlC_Cupin_sf"/>
</dbReference>
<feature type="repeat" description="PPR" evidence="9">
    <location>
        <begin position="260"/>
        <end position="294"/>
    </location>
</feature>
<dbReference type="PANTHER" id="PTHR47926:SF347">
    <property type="entry name" value="PENTATRICOPEPTIDE REPEAT-CONTAINING PROTEIN"/>
    <property type="match status" value="1"/>
</dbReference>
<protein>
    <recommendedName>
        <fullName evidence="3">cysteine dioxygenase</fullName>
        <ecNumber evidence="3">1.13.11.20</ecNumber>
    </recommendedName>
</protein>
<dbReference type="GO" id="GO:0070483">
    <property type="term" value="P:detection of hypoxia"/>
    <property type="evidence" value="ECO:0007669"/>
    <property type="project" value="UniProtKB-ARBA"/>
</dbReference>
<dbReference type="CDD" id="cd20289">
    <property type="entry name" value="cupin_ADO"/>
    <property type="match status" value="1"/>
</dbReference>
<evidence type="ECO:0000313" key="12">
    <source>
        <dbReference type="Proteomes" id="UP000836841"/>
    </source>
</evidence>
<dbReference type="PANTHER" id="PTHR47926">
    <property type="entry name" value="PENTATRICOPEPTIDE REPEAT-CONTAINING PROTEIN"/>
    <property type="match status" value="1"/>
</dbReference>
<feature type="transmembrane region" description="Helical" evidence="10">
    <location>
        <begin position="592"/>
        <end position="613"/>
    </location>
</feature>
<dbReference type="SUPFAM" id="SSF51182">
    <property type="entry name" value="RmlC-like cupins"/>
    <property type="match status" value="1"/>
</dbReference>
<feature type="repeat" description="PPR" evidence="9">
    <location>
        <begin position="158"/>
        <end position="193"/>
    </location>
</feature>
<dbReference type="InterPro" id="IPR011990">
    <property type="entry name" value="TPR-like_helical_dom_sf"/>
</dbReference>
<reference evidence="11 12" key="1">
    <citation type="submission" date="2022-03" db="EMBL/GenBank/DDBJ databases">
        <authorList>
            <person name="Nunn A."/>
            <person name="Chopra R."/>
            <person name="Nunn A."/>
            <person name="Contreras Garrido A."/>
        </authorList>
    </citation>
    <scope>NUCLEOTIDE SEQUENCE [LARGE SCALE GENOMIC DNA]</scope>
</reference>
<dbReference type="Pfam" id="PF01535">
    <property type="entry name" value="PPR"/>
    <property type="match status" value="6"/>
</dbReference>
<evidence type="ECO:0000256" key="5">
    <source>
        <dbReference type="ARBA" id="ARBA00022737"/>
    </source>
</evidence>
<dbReference type="EMBL" id="OU466857">
    <property type="protein sequence ID" value="CAH2036989.1"/>
    <property type="molecule type" value="Genomic_DNA"/>
</dbReference>
<dbReference type="GO" id="GO:0046872">
    <property type="term" value="F:metal ion binding"/>
    <property type="evidence" value="ECO:0007669"/>
    <property type="project" value="UniProtKB-KW"/>
</dbReference>
<feature type="repeat" description="PPR" evidence="9">
    <location>
        <begin position="464"/>
        <end position="498"/>
    </location>
</feature>
<dbReference type="AlphaFoldDB" id="A0AAU9RAV3"/>
<keyword evidence="6" id="KW-0560">Oxidoreductase</keyword>
<feature type="transmembrane region" description="Helical" evidence="10">
    <location>
        <begin position="625"/>
        <end position="645"/>
    </location>
</feature>
<dbReference type="FunFam" id="1.25.40.10:FF:000361">
    <property type="entry name" value="Pentatricopeptide repeat-containing protein chloroplastic"/>
    <property type="match status" value="1"/>
</dbReference>
<evidence type="ECO:0000256" key="4">
    <source>
        <dbReference type="ARBA" id="ARBA00022723"/>
    </source>
</evidence>
<keyword evidence="5" id="KW-0677">Repeat</keyword>
<evidence type="ECO:0000256" key="9">
    <source>
        <dbReference type="PROSITE-ProRule" id="PRU00708"/>
    </source>
</evidence>
<keyword evidence="7" id="KW-0408">Iron</keyword>
<evidence type="ECO:0000256" key="3">
    <source>
        <dbReference type="ARBA" id="ARBA00013133"/>
    </source>
</evidence>
<evidence type="ECO:0000313" key="11">
    <source>
        <dbReference type="EMBL" id="CAH2036989.1"/>
    </source>
</evidence>
<feature type="non-terminal residue" evidence="11">
    <location>
        <position position="1110"/>
    </location>
</feature>
<evidence type="ECO:0000256" key="6">
    <source>
        <dbReference type="ARBA" id="ARBA00023002"/>
    </source>
</evidence>
<comment type="cofactor">
    <cofactor evidence="1">
        <name>Fe(2+)</name>
        <dbReference type="ChEBI" id="CHEBI:29033"/>
    </cofactor>
</comment>
<organism evidence="11 12">
    <name type="scientific">Thlaspi arvense</name>
    <name type="common">Field penny-cress</name>
    <dbReference type="NCBI Taxonomy" id="13288"/>
    <lineage>
        <taxon>Eukaryota</taxon>
        <taxon>Viridiplantae</taxon>
        <taxon>Streptophyta</taxon>
        <taxon>Embryophyta</taxon>
        <taxon>Tracheophyta</taxon>
        <taxon>Spermatophyta</taxon>
        <taxon>Magnoliopsida</taxon>
        <taxon>eudicotyledons</taxon>
        <taxon>Gunneridae</taxon>
        <taxon>Pentapetalae</taxon>
        <taxon>rosids</taxon>
        <taxon>malvids</taxon>
        <taxon>Brassicales</taxon>
        <taxon>Brassicaceae</taxon>
        <taxon>Thlaspideae</taxon>
        <taxon>Thlaspi</taxon>
    </lineage>
</organism>
<keyword evidence="10" id="KW-1133">Transmembrane helix</keyword>
<dbReference type="GO" id="GO:0009451">
    <property type="term" value="P:RNA modification"/>
    <property type="evidence" value="ECO:0007669"/>
    <property type="project" value="InterPro"/>
</dbReference>
<dbReference type="FunFam" id="1.25.40.10:FF:000285">
    <property type="entry name" value="Pentatricopeptide repeat-containing protein, chloroplastic"/>
    <property type="match status" value="1"/>
</dbReference>
<dbReference type="InterPro" id="IPR046960">
    <property type="entry name" value="PPR_At4g14850-like_plant"/>
</dbReference>
<keyword evidence="4" id="KW-0479">Metal-binding</keyword>
<dbReference type="Gene3D" id="2.60.120.10">
    <property type="entry name" value="Jelly Rolls"/>
    <property type="match status" value="1"/>
</dbReference>
<dbReference type="InterPro" id="IPR014710">
    <property type="entry name" value="RmlC-like_jellyroll"/>
</dbReference>
<dbReference type="Gene3D" id="1.25.40.10">
    <property type="entry name" value="Tetratricopeptide repeat domain"/>
    <property type="match status" value="5"/>
</dbReference>
<sequence>ILNTCSDKEACLMASVLLPLPHLSTLFGYRRSRKVSTIPRAVYNSGAISSNAHHILRRISSLCETGNLHESFRAVEEFAGDEKSSDAFHLLREALGLLLQASGKRNDIGIGRKIHQLVSGSTRLRNDDVLCTRIITMYAMCGSPDDSRAVFDSLRRKNLFQWNAVISSFSRNELYNDVLELFIEMISETDLSPDNFTFPCVIKACAGISEVGVGLAVHGLVVKIGLIEDVFVGNALVSFYGTHGFVSDALKLFDIMPDKNLVSWNSMIRVFSDNGLSDESFLLLGEMMEDDDDALMPDVATLVTVLPVCGREREIEVGKGVHGWAVKLSLDKELVVNNALMDMYSKCGCINDAKVIFKLNNHKNVISWNTMIGGFSAEGDVHGTFDLLRQMLAGSKADEVTILNALSVCFDESVLPSLKELHCYSLKQEFIHDELVANAFVAAYAKCGSLSYGQRVFSSIRSKTVNSWNALIGGYSQSSDPRLSIDAYLQMKNSGLRPDMFTVCSLLSACSQLKSLRLGKEVHGFIIRNRLDRDSFVYISVLSLYIHCGELCTAHVLFDAVEDKSLVSWNIVVGGYLQNGFPERALGLFRQMVVYGIEPCEISIMSVFGACSLKSKRRPKKMKTCMRIVVVFFCATFLAISAASLSPEETCIRRNIDRSHPPSPSSSLEPKTPMYFISFADELCRDTARAVMFYVRITGKFPSYYVKAMCNVFGDDEDKVKEYVAERWLGNSNLVSTLSCRLTESSVNQSRIRTFEQFTDAQNFQGKKKMLSRLFKAGEKVLLNLVSKKELHMASRNMDNSPKVQQLYDLCKETFTGKAPSPASMAVQKLCSLLDSVSPADVGLEEEAQDDDRGYGVSGVSRFNRVGRWAQPITFLDIHECDTFTMCIFCFPTSSVIPLHDHPEMTVFSKVLYGSLHVKAYDWVEPPCIITQDKAAPGFLPARLARLVSDKVITPQSEIPVLYPKTGGNLHCFTALSPCAVLDILTPPYKESVGRSCSYYMDYPFSTFALEEGMKAVEGKEDEYAWLVQIDTPDELHMRPGSYTGPTIRIKDELFDRSMSHPHECKQYIGNEAAFNITSVTFVSTFKGLSRTVIRFVVNRGRHILSFHPK</sequence>
<dbReference type="Pfam" id="PF07847">
    <property type="entry name" value="PCO_ADO"/>
    <property type="match status" value="1"/>
</dbReference>
<dbReference type="PROSITE" id="PS51375">
    <property type="entry name" value="PPR"/>
    <property type="match status" value="4"/>
</dbReference>
<dbReference type="Proteomes" id="UP000836841">
    <property type="component" value="Chromosome 1"/>
</dbReference>
<gene>
    <name evidence="11" type="ORF">TAV2_LOCUS3466</name>
</gene>
<name>A0AAU9RAV3_THLAR</name>
<comment type="similarity">
    <text evidence="2">Belongs to the cysteine dioxygenase family.</text>
</comment>
<accession>A0AAU9RAV3</accession>
<dbReference type="GO" id="GO:0017172">
    <property type="term" value="F:cysteine dioxygenase activity"/>
    <property type="evidence" value="ECO:0007669"/>
    <property type="project" value="UniProtKB-EC"/>
</dbReference>
<evidence type="ECO:0000256" key="2">
    <source>
        <dbReference type="ARBA" id="ARBA00006622"/>
    </source>
</evidence>
<dbReference type="GO" id="GO:0003723">
    <property type="term" value="F:RNA binding"/>
    <property type="evidence" value="ECO:0007669"/>
    <property type="project" value="InterPro"/>
</dbReference>
<comment type="catalytic activity">
    <reaction evidence="8">
        <text>L-cysteine + O2 = 3-sulfino-L-alanine + H(+)</text>
        <dbReference type="Rhea" id="RHEA:20441"/>
        <dbReference type="ChEBI" id="CHEBI:15378"/>
        <dbReference type="ChEBI" id="CHEBI:15379"/>
        <dbReference type="ChEBI" id="CHEBI:35235"/>
        <dbReference type="ChEBI" id="CHEBI:61085"/>
        <dbReference type="EC" id="1.13.11.20"/>
    </reaction>
    <physiologicalReaction direction="left-to-right" evidence="8">
        <dbReference type="Rhea" id="RHEA:20442"/>
    </physiologicalReaction>
</comment>
<keyword evidence="10" id="KW-0472">Membrane</keyword>
<keyword evidence="10" id="KW-0812">Transmembrane</keyword>
<dbReference type="NCBIfam" id="TIGR00756">
    <property type="entry name" value="PPR"/>
    <property type="match status" value="5"/>
</dbReference>
<dbReference type="Pfam" id="PF13041">
    <property type="entry name" value="PPR_2"/>
    <property type="match status" value="1"/>
</dbReference>
<feature type="repeat" description="PPR" evidence="9">
    <location>
        <begin position="565"/>
        <end position="599"/>
    </location>
</feature>
<evidence type="ECO:0000256" key="8">
    <source>
        <dbReference type="ARBA" id="ARBA00024284"/>
    </source>
</evidence>